<gene>
    <name evidence="1" type="ORF">BINO364_LOCUS9022</name>
</gene>
<feature type="non-terminal residue" evidence="1">
    <location>
        <position position="100"/>
    </location>
</feature>
<proteinExistence type="predicted"/>
<organism evidence="1 2">
    <name type="scientific">Brenthis ino</name>
    <name type="common">lesser marbled fritillary</name>
    <dbReference type="NCBI Taxonomy" id="405034"/>
    <lineage>
        <taxon>Eukaryota</taxon>
        <taxon>Metazoa</taxon>
        <taxon>Ecdysozoa</taxon>
        <taxon>Arthropoda</taxon>
        <taxon>Hexapoda</taxon>
        <taxon>Insecta</taxon>
        <taxon>Pterygota</taxon>
        <taxon>Neoptera</taxon>
        <taxon>Endopterygota</taxon>
        <taxon>Lepidoptera</taxon>
        <taxon>Glossata</taxon>
        <taxon>Ditrysia</taxon>
        <taxon>Papilionoidea</taxon>
        <taxon>Nymphalidae</taxon>
        <taxon>Heliconiinae</taxon>
        <taxon>Argynnini</taxon>
        <taxon>Brenthis</taxon>
    </lineage>
</organism>
<dbReference type="Proteomes" id="UP000838878">
    <property type="component" value="Chromosome 3"/>
</dbReference>
<accession>A0A8J9VAX4</accession>
<dbReference type="AlphaFoldDB" id="A0A8J9VAX4"/>
<sequence>MLGHTLSRLKVKDDSPQIGAFVNDAATAAAGSAVCFYSPARQTLCLSTPSQYVTAHRYHPASRYRRNWQKTVDGVRASHVVSKEGGAIRRPVSPLGKSFL</sequence>
<reference evidence="1" key="1">
    <citation type="submission" date="2021-12" db="EMBL/GenBank/DDBJ databases">
        <authorList>
            <person name="Martin H S."/>
        </authorList>
    </citation>
    <scope>NUCLEOTIDE SEQUENCE</scope>
</reference>
<protein>
    <submittedName>
        <fullName evidence="1">Uncharacterized protein</fullName>
    </submittedName>
</protein>
<dbReference type="EMBL" id="OV170223">
    <property type="protein sequence ID" value="CAH0723155.1"/>
    <property type="molecule type" value="Genomic_DNA"/>
</dbReference>
<evidence type="ECO:0000313" key="1">
    <source>
        <dbReference type="EMBL" id="CAH0723155.1"/>
    </source>
</evidence>
<keyword evidence="2" id="KW-1185">Reference proteome</keyword>
<name>A0A8J9VAX4_9NEOP</name>
<evidence type="ECO:0000313" key="2">
    <source>
        <dbReference type="Proteomes" id="UP000838878"/>
    </source>
</evidence>